<dbReference type="PROSITE" id="PS51094">
    <property type="entry name" value="PTS_EIIA_TYPE_2"/>
    <property type="match status" value="1"/>
</dbReference>
<keyword evidence="5" id="KW-0804">Transcription</keyword>
<feature type="domain" description="PRD" evidence="8">
    <location>
        <begin position="307"/>
        <end position="414"/>
    </location>
</feature>
<dbReference type="InterPro" id="IPR011608">
    <property type="entry name" value="PRD"/>
</dbReference>
<comment type="caution">
    <text evidence="9">The sequence shown here is derived from an EMBL/GenBank/DDBJ whole genome shotgun (WGS) entry which is preliminary data.</text>
</comment>
<evidence type="ECO:0000256" key="2">
    <source>
        <dbReference type="ARBA" id="ARBA00022737"/>
    </source>
</evidence>
<dbReference type="SUPFAM" id="SSF63520">
    <property type="entry name" value="PTS-regulatory domain, PRD"/>
    <property type="match status" value="1"/>
</dbReference>
<reference evidence="9 10" key="1">
    <citation type="submission" date="2017-06" db="EMBL/GenBank/DDBJ databases">
        <title>Draft genome sequence of anaerobic fermentative bacterium Anaeromicrobium sediminis DY2726D isolated from West Pacific Ocean sediments.</title>
        <authorList>
            <person name="Zeng X."/>
        </authorList>
    </citation>
    <scope>NUCLEOTIDE SEQUENCE [LARGE SCALE GENOMIC DNA]</scope>
    <source>
        <strain evidence="9 10">DY2726D</strain>
    </source>
</reference>
<accession>A0A267MKD9</accession>
<name>A0A267MKD9_9FIRM</name>
<dbReference type="OrthoDB" id="3175596at2"/>
<protein>
    <recommendedName>
        <fullName evidence="11">PTS system EIIA component</fullName>
    </recommendedName>
</protein>
<gene>
    <name evidence="9" type="ORF">CCE28_06320</name>
</gene>
<evidence type="ECO:0000256" key="1">
    <source>
        <dbReference type="ARBA" id="ARBA00022679"/>
    </source>
</evidence>
<dbReference type="InterPro" id="IPR013011">
    <property type="entry name" value="PTS_EIIB_2"/>
</dbReference>
<dbReference type="Gene3D" id="3.40.50.2300">
    <property type="match status" value="1"/>
</dbReference>
<evidence type="ECO:0000259" key="7">
    <source>
        <dbReference type="PROSITE" id="PS51099"/>
    </source>
</evidence>
<dbReference type="CDD" id="cd00211">
    <property type="entry name" value="PTS_IIA_fru"/>
    <property type="match status" value="1"/>
</dbReference>
<evidence type="ECO:0000313" key="10">
    <source>
        <dbReference type="Proteomes" id="UP000216024"/>
    </source>
</evidence>
<evidence type="ECO:0008006" key="11">
    <source>
        <dbReference type="Google" id="ProtNLM"/>
    </source>
</evidence>
<evidence type="ECO:0000256" key="4">
    <source>
        <dbReference type="ARBA" id="ARBA00023159"/>
    </source>
</evidence>
<dbReference type="InterPro" id="IPR036634">
    <property type="entry name" value="PRD_sf"/>
</dbReference>
<feature type="domain" description="PTS EIIA type-2" evidence="6">
    <location>
        <begin position="550"/>
        <end position="696"/>
    </location>
</feature>
<evidence type="ECO:0000256" key="3">
    <source>
        <dbReference type="ARBA" id="ARBA00023015"/>
    </source>
</evidence>
<proteinExistence type="predicted"/>
<evidence type="ECO:0000259" key="6">
    <source>
        <dbReference type="PROSITE" id="PS51094"/>
    </source>
</evidence>
<dbReference type="SUPFAM" id="SSF52794">
    <property type="entry name" value="PTS system IIB component-like"/>
    <property type="match status" value="1"/>
</dbReference>
<dbReference type="Proteomes" id="UP000216024">
    <property type="component" value="Unassembled WGS sequence"/>
</dbReference>
<dbReference type="CDD" id="cd05568">
    <property type="entry name" value="PTS_IIB_bgl_like"/>
    <property type="match status" value="1"/>
</dbReference>
<dbReference type="InterPro" id="IPR002178">
    <property type="entry name" value="PTS_EIIA_type-2_dom"/>
</dbReference>
<dbReference type="Gene3D" id="1.10.1790.10">
    <property type="entry name" value="PRD domain"/>
    <property type="match status" value="1"/>
</dbReference>
<organism evidence="9 10">
    <name type="scientific">Anaeromicrobium sediminis</name>
    <dbReference type="NCBI Taxonomy" id="1478221"/>
    <lineage>
        <taxon>Bacteria</taxon>
        <taxon>Bacillati</taxon>
        <taxon>Bacillota</taxon>
        <taxon>Clostridia</taxon>
        <taxon>Peptostreptococcales</taxon>
        <taxon>Thermotaleaceae</taxon>
        <taxon>Anaeromicrobium</taxon>
    </lineage>
</organism>
<dbReference type="InterPro" id="IPR007737">
    <property type="entry name" value="Mga_HTH"/>
</dbReference>
<dbReference type="GO" id="GO:0009401">
    <property type="term" value="P:phosphoenolpyruvate-dependent sugar phosphotransferase system"/>
    <property type="evidence" value="ECO:0007669"/>
    <property type="project" value="InterPro"/>
</dbReference>
<dbReference type="Pfam" id="PF00359">
    <property type="entry name" value="PTS_EIIA_2"/>
    <property type="match status" value="1"/>
</dbReference>
<dbReference type="EMBL" id="NIBG01000004">
    <property type="protein sequence ID" value="PAB59986.1"/>
    <property type="molecule type" value="Genomic_DNA"/>
</dbReference>
<dbReference type="GO" id="GO:0008982">
    <property type="term" value="F:protein-N(PI)-phosphohistidine-sugar phosphotransferase activity"/>
    <property type="evidence" value="ECO:0007669"/>
    <property type="project" value="InterPro"/>
</dbReference>
<dbReference type="AlphaFoldDB" id="A0A267MKD9"/>
<keyword evidence="2" id="KW-0677">Repeat</keyword>
<dbReference type="GO" id="GO:0006355">
    <property type="term" value="P:regulation of DNA-templated transcription"/>
    <property type="evidence" value="ECO:0007669"/>
    <property type="project" value="InterPro"/>
</dbReference>
<dbReference type="Gene3D" id="3.40.930.10">
    <property type="entry name" value="Mannitol-specific EII, Chain A"/>
    <property type="match status" value="1"/>
</dbReference>
<dbReference type="RefSeq" id="WP_095132109.1">
    <property type="nucleotide sequence ID" value="NZ_NIBG01000004.1"/>
</dbReference>
<keyword evidence="1" id="KW-0808">Transferase</keyword>
<dbReference type="InterPro" id="IPR036095">
    <property type="entry name" value="PTS_EIIB-like_sf"/>
</dbReference>
<feature type="domain" description="PTS EIIB type-2" evidence="7">
    <location>
        <begin position="417"/>
        <end position="506"/>
    </location>
</feature>
<dbReference type="Pfam" id="PF05043">
    <property type="entry name" value="Mga"/>
    <property type="match status" value="1"/>
</dbReference>
<evidence type="ECO:0000313" key="9">
    <source>
        <dbReference type="EMBL" id="PAB59986.1"/>
    </source>
</evidence>
<dbReference type="PANTHER" id="PTHR30185:SF18">
    <property type="entry name" value="TRANSCRIPTIONAL REGULATOR MTLR"/>
    <property type="match status" value="1"/>
</dbReference>
<dbReference type="Pfam" id="PF00874">
    <property type="entry name" value="PRD"/>
    <property type="match status" value="1"/>
</dbReference>
<keyword evidence="3" id="KW-0805">Transcription regulation</keyword>
<evidence type="ECO:0000256" key="5">
    <source>
        <dbReference type="ARBA" id="ARBA00023163"/>
    </source>
</evidence>
<dbReference type="PROSITE" id="PS51372">
    <property type="entry name" value="PRD_2"/>
    <property type="match status" value="1"/>
</dbReference>
<keyword evidence="10" id="KW-1185">Reference proteome</keyword>
<evidence type="ECO:0000259" key="8">
    <source>
        <dbReference type="PROSITE" id="PS51372"/>
    </source>
</evidence>
<keyword evidence="4" id="KW-0010">Activator</keyword>
<dbReference type="PANTHER" id="PTHR30185">
    <property type="entry name" value="CRYPTIC BETA-GLUCOSIDE BGL OPERON ANTITERMINATOR"/>
    <property type="match status" value="1"/>
</dbReference>
<dbReference type="InterPro" id="IPR016152">
    <property type="entry name" value="PTrfase/Anion_transptr"/>
</dbReference>
<dbReference type="InterPro" id="IPR050661">
    <property type="entry name" value="BglG_antiterminators"/>
</dbReference>
<dbReference type="SUPFAM" id="SSF55804">
    <property type="entry name" value="Phoshotransferase/anion transport protein"/>
    <property type="match status" value="1"/>
</dbReference>
<sequence>MTLKNRSLQQIIDILKSDTYIPYSFFTTKYNISERSLRNDLNLIDNWLSSKKLPILKRNKFEGIFLDVTPLIKNRIMSKFKDLSLELYVKNSYERSIFILIELFFKDSMTLSELSDSLNVSRNSILKDLKWIESYVKNFNCKLEKKKRVGLYIEGSEYNIRNMYINLLIDHCQLDRWDMFSNEIIDEKYDFFYRKIINRIFKSLDKTFLINTMETLEEQLSLKYTDRSKYMTMAAMAITKSRVFRGKYISFNKILFYETLKISKEYKILKDLLENSFNSFKSWNKEIAYISIYLLTKTVLDGSIEEDSFDNLKEIVHNMIEIMEDSSNTQIKDREKLLKGLVLHLEPAIYRMKYGIHIENPSIDHIKTKYTSAYNASKMACSFLGEQLKLTIPEEEICYVAIHFGSAIETQNKVVQTNIVLVCNAGISTVKVLEKSLEENFSNFKIINILSYFEYMRKKDLISDLIITTIPLKEREDKFIQVNPFLTKEDIEKLSGYLVKKKEVKQESKSLDLKDIIGVVKKYCNIYDEEKLNQELDFLLRGMKQPSLLDLIQKDRFHIVDSISTWEDSIDLASNPLLSKGIITENYINVMKNNIKRLRAYVVIKKGVAIPHAKPNDGALELGFSLLLIKKGVNFNHKKNDPVNVVLVTSSLDRISHLKALNEFLDIVKKDTNLKKLAKVNNYNEFKELIEILLKKTQSKENVDYA</sequence>
<dbReference type="PROSITE" id="PS51099">
    <property type="entry name" value="PTS_EIIB_TYPE_2"/>
    <property type="match status" value="1"/>
</dbReference>